<protein>
    <submittedName>
        <fullName evidence="2">VOC family protein</fullName>
    </submittedName>
</protein>
<dbReference type="InterPro" id="IPR037523">
    <property type="entry name" value="VOC_core"/>
</dbReference>
<name>A0AB39QN03_9ACTN</name>
<accession>A0AB39QN03</accession>
<dbReference type="SUPFAM" id="SSF54593">
    <property type="entry name" value="Glyoxalase/Bleomycin resistance protein/Dihydroxybiphenyl dioxygenase"/>
    <property type="match status" value="2"/>
</dbReference>
<dbReference type="Gene3D" id="3.10.180.10">
    <property type="entry name" value="2,3-Dihydroxybiphenyl 1,2-Dioxygenase, domain 1"/>
    <property type="match status" value="2"/>
</dbReference>
<dbReference type="EMBL" id="CP163441">
    <property type="protein sequence ID" value="XDQ43817.1"/>
    <property type="molecule type" value="Genomic_DNA"/>
</dbReference>
<evidence type="ECO:0000259" key="1">
    <source>
        <dbReference type="PROSITE" id="PS51819"/>
    </source>
</evidence>
<gene>
    <name evidence="2" type="ORF">AB5J52_16965</name>
</gene>
<dbReference type="RefSeq" id="WP_369222855.1">
    <property type="nucleotide sequence ID" value="NZ_CP163441.1"/>
</dbReference>
<sequence length="260" mass="27154">MPEITTPYPTGTPCWVDLMAQDQQAALDFYRDLFGWQGEVGGADFGGYAVCTLRGKPVAGIGAAMAPEGQPEPPTVWTTYLASTDAQATQDTIVSAGGTLIAPVMDVGTIGRMLIAADPQGAVFGVWQPGEFHGAGVVNEPGALIWNELNTSDVPGATGFYGEAFGIEIQPMEGAGGTYWSLNVGGRSVGGAARLGDDRPGVPPHWLTYFAVDDVDSTVDALVKRNGTVIAPPFEMMAGRMSVVADPQGAVFAVFKPKPM</sequence>
<dbReference type="PANTHER" id="PTHR33993">
    <property type="entry name" value="GLYOXALASE-RELATED"/>
    <property type="match status" value="1"/>
</dbReference>
<dbReference type="AlphaFoldDB" id="A0AB39QN03"/>
<feature type="domain" description="VOC" evidence="1">
    <location>
        <begin position="143"/>
        <end position="257"/>
    </location>
</feature>
<feature type="domain" description="VOC" evidence="1">
    <location>
        <begin position="12"/>
        <end position="129"/>
    </location>
</feature>
<dbReference type="CDD" id="cd07247">
    <property type="entry name" value="SgaA_N_like"/>
    <property type="match status" value="2"/>
</dbReference>
<dbReference type="Pfam" id="PF00903">
    <property type="entry name" value="Glyoxalase"/>
    <property type="match status" value="2"/>
</dbReference>
<dbReference type="InterPro" id="IPR004360">
    <property type="entry name" value="Glyas_Fos-R_dOase_dom"/>
</dbReference>
<dbReference type="InterPro" id="IPR052164">
    <property type="entry name" value="Anthracycline_SecMetBiosynth"/>
</dbReference>
<dbReference type="PROSITE" id="PS51819">
    <property type="entry name" value="VOC"/>
    <property type="match status" value="2"/>
</dbReference>
<proteinExistence type="predicted"/>
<organism evidence="2">
    <name type="scientific">Streptomyces sp. R39</name>
    <dbReference type="NCBI Taxonomy" id="3238631"/>
    <lineage>
        <taxon>Bacteria</taxon>
        <taxon>Bacillati</taxon>
        <taxon>Actinomycetota</taxon>
        <taxon>Actinomycetes</taxon>
        <taxon>Kitasatosporales</taxon>
        <taxon>Streptomycetaceae</taxon>
        <taxon>Streptomyces</taxon>
    </lineage>
</organism>
<dbReference type="InterPro" id="IPR029068">
    <property type="entry name" value="Glyas_Bleomycin-R_OHBP_Dase"/>
</dbReference>
<reference evidence="2" key="1">
    <citation type="submission" date="2024-07" db="EMBL/GenBank/DDBJ databases">
        <authorList>
            <person name="Yu S.T."/>
        </authorList>
    </citation>
    <scope>NUCLEOTIDE SEQUENCE</scope>
    <source>
        <strain evidence="2">R39</strain>
    </source>
</reference>
<evidence type="ECO:0000313" key="2">
    <source>
        <dbReference type="EMBL" id="XDQ43817.1"/>
    </source>
</evidence>
<dbReference type="PANTHER" id="PTHR33993:SF10">
    <property type="entry name" value="CONSERVED PROTEIN"/>
    <property type="match status" value="1"/>
</dbReference>